<dbReference type="GO" id="GO:0034993">
    <property type="term" value="C:meiotic nuclear membrane microtubule tethering complex"/>
    <property type="evidence" value="ECO:0007669"/>
    <property type="project" value="TreeGrafter"/>
</dbReference>
<keyword evidence="1 8" id="KW-0812">Transmembrane</keyword>
<dbReference type="InterPro" id="IPR012919">
    <property type="entry name" value="SUN_dom"/>
</dbReference>
<dbReference type="GO" id="GO:0005637">
    <property type="term" value="C:nuclear inner membrane"/>
    <property type="evidence" value="ECO:0007669"/>
    <property type="project" value="UniProtKB-SubCell"/>
</dbReference>
<comment type="subcellular location">
    <subcellularLocation>
        <location evidence="5">Nucleus inner membrane</location>
        <topology evidence="5">Single-pass type II membrane protein</topology>
    </subcellularLocation>
</comment>
<dbReference type="InterPro" id="IPR045119">
    <property type="entry name" value="SUN1-5"/>
</dbReference>
<evidence type="ECO:0000313" key="11">
    <source>
        <dbReference type="Proteomes" id="UP000237246"/>
    </source>
</evidence>
<dbReference type="Pfam" id="PF18580">
    <property type="entry name" value="HTH_SUN2"/>
    <property type="match status" value="1"/>
</dbReference>
<dbReference type="Pfam" id="PF07738">
    <property type="entry name" value="Sad1_UNC"/>
    <property type="match status" value="1"/>
</dbReference>
<feature type="coiled-coil region" evidence="6">
    <location>
        <begin position="412"/>
        <end position="439"/>
    </location>
</feature>
<feature type="domain" description="SUN" evidence="9">
    <location>
        <begin position="493"/>
        <end position="654"/>
    </location>
</feature>
<evidence type="ECO:0000259" key="9">
    <source>
        <dbReference type="PROSITE" id="PS51469"/>
    </source>
</evidence>
<keyword evidence="3 6" id="KW-0175">Coiled coil</keyword>
<evidence type="ECO:0000256" key="3">
    <source>
        <dbReference type="ARBA" id="ARBA00023054"/>
    </source>
</evidence>
<proteinExistence type="predicted"/>
<keyword evidence="11" id="KW-1185">Reference proteome</keyword>
<accession>A0A2P4TBM0</accession>
<feature type="region of interest" description="Disordered" evidence="7">
    <location>
        <begin position="1"/>
        <end position="62"/>
    </location>
</feature>
<evidence type="ECO:0000313" key="10">
    <source>
        <dbReference type="EMBL" id="POI33767.1"/>
    </source>
</evidence>
<dbReference type="GO" id="GO:0043495">
    <property type="term" value="F:protein-membrane adaptor activity"/>
    <property type="evidence" value="ECO:0007669"/>
    <property type="project" value="TreeGrafter"/>
</dbReference>
<dbReference type="AlphaFoldDB" id="A0A2P4TBM0"/>
<evidence type="ECO:0000256" key="6">
    <source>
        <dbReference type="SAM" id="Coils"/>
    </source>
</evidence>
<evidence type="ECO:0000256" key="5">
    <source>
        <dbReference type="ARBA" id="ARBA00037816"/>
    </source>
</evidence>
<dbReference type="FunFam" id="2.60.120.260:FF:000009">
    <property type="entry name" value="SUN domain-containing protein 1 isoform X1"/>
    <property type="match status" value="1"/>
</dbReference>
<feature type="coiled-coil region" evidence="6">
    <location>
        <begin position="312"/>
        <end position="369"/>
    </location>
</feature>
<gene>
    <name evidence="10" type="ORF">CIB84_002481</name>
</gene>
<dbReference type="PROSITE" id="PS51469">
    <property type="entry name" value="SUN"/>
    <property type="match status" value="1"/>
</dbReference>
<keyword evidence="4 8" id="KW-0472">Membrane</keyword>
<comment type="caution">
    <text evidence="10">The sequence shown here is derived from an EMBL/GenBank/DDBJ whole genome shotgun (WGS) entry which is preliminary data.</text>
</comment>
<protein>
    <recommendedName>
        <fullName evidence="9">SUN domain-containing protein</fullName>
    </recommendedName>
</protein>
<dbReference type="PANTHER" id="PTHR12911">
    <property type="entry name" value="SAD1/UNC-84-LIKE PROTEIN-RELATED"/>
    <property type="match status" value="1"/>
</dbReference>
<dbReference type="EMBL" id="PPHD01002922">
    <property type="protein sequence ID" value="POI33767.1"/>
    <property type="molecule type" value="Genomic_DNA"/>
</dbReference>
<dbReference type="PANTHER" id="PTHR12911:SF22">
    <property type="entry name" value="SUN DOMAIN-CONTAINING PROTEIN 2"/>
    <property type="match status" value="1"/>
</dbReference>
<evidence type="ECO:0000256" key="8">
    <source>
        <dbReference type="SAM" id="Phobius"/>
    </source>
</evidence>
<evidence type="ECO:0000256" key="4">
    <source>
        <dbReference type="ARBA" id="ARBA00023136"/>
    </source>
</evidence>
<evidence type="ECO:0000256" key="1">
    <source>
        <dbReference type="ARBA" id="ARBA00022692"/>
    </source>
</evidence>
<evidence type="ECO:0000256" key="7">
    <source>
        <dbReference type="SAM" id="MobiDB-lite"/>
    </source>
</evidence>
<keyword evidence="2 8" id="KW-1133">Transmembrane helix</keyword>
<dbReference type="CDD" id="cd21438">
    <property type="entry name" value="SUN2_cc1"/>
    <property type="match status" value="1"/>
</dbReference>
<feature type="transmembrane region" description="Helical" evidence="8">
    <location>
        <begin position="166"/>
        <end position="186"/>
    </location>
</feature>
<dbReference type="InterPro" id="IPR040994">
    <property type="entry name" value="Sun_CC2"/>
</dbReference>
<sequence length="655" mass="72775">MSRRSQRLVTSRLYAEDEDGSGSLLGGPQLPFKESTARTAARRKSSGTKRPSPGPSTQTSYYSESLVSESYLGGSRGLAALDDALDGGTYWGRELSSRRRRDTGDTESSKVNGLLESRTYDTYASSSGYSSEDDYAATAWRHVTGRAPQLQRVPLSRRYPRLKKSLWLLLLLLLLAAVTYGAWYLYPYGLSAHSLPVFSWWGAGRLSSSDTPGVRDMTALDQGLRGEQQLLARFQTLEKRFEALEAAVSRWELGVAGGEPPPTGDVLGLLEGLLGRRQAGMEERLRSDMTGHLQGELDALRTQLQADMDKRLGKMAQASQEMEARLQELSMEWQRSVQEELQGRWQRATGELQQEVSALRRELAGLRSDQEAMGKHLEAVLEQIKATRADVEAQMPAWISRFLAQHRQDAGTAGLLLQREDLQAELRALELRILAQMREERGLAARDSIGVALRQGGAGGVTEEQVHLIVDQALKRYSEDRVGMVDYALESAGASVINTRCSETYETKTALLSLFGIPLWYHSQSPRVILQPDVNPGNCWAFRGSQGFAVIRLSSLIHPTAVTLEHVPKALSPQGTIPSAPKDFTVYGLKEEREEEGLLLGRFTYNQDGDPIQTFYIKGDDVGAFQLVELHVLSNWGHPEYTCIYRFRVHGEPAL</sequence>
<dbReference type="OrthoDB" id="342281at2759"/>
<dbReference type="Proteomes" id="UP000237246">
    <property type="component" value="Unassembled WGS sequence"/>
</dbReference>
<organism evidence="10 11">
    <name type="scientific">Bambusicola thoracicus</name>
    <name type="common">Chinese bamboo-partridge</name>
    <name type="synonym">Perdix thoracica</name>
    <dbReference type="NCBI Taxonomy" id="9083"/>
    <lineage>
        <taxon>Eukaryota</taxon>
        <taxon>Metazoa</taxon>
        <taxon>Chordata</taxon>
        <taxon>Craniata</taxon>
        <taxon>Vertebrata</taxon>
        <taxon>Euteleostomi</taxon>
        <taxon>Archelosauria</taxon>
        <taxon>Archosauria</taxon>
        <taxon>Dinosauria</taxon>
        <taxon>Saurischia</taxon>
        <taxon>Theropoda</taxon>
        <taxon>Coelurosauria</taxon>
        <taxon>Aves</taxon>
        <taxon>Neognathae</taxon>
        <taxon>Galloanserae</taxon>
        <taxon>Galliformes</taxon>
        <taxon>Phasianidae</taxon>
        <taxon>Perdicinae</taxon>
        <taxon>Bambusicola</taxon>
    </lineage>
</organism>
<dbReference type="Gene3D" id="2.60.120.260">
    <property type="entry name" value="Galactose-binding domain-like"/>
    <property type="match status" value="1"/>
</dbReference>
<evidence type="ECO:0000256" key="2">
    <source>
        <dbReference type="ARBA" id="ARBA00022989"/>
    </source>
</evidence>
<name>A0A2P4TBM0_BAMTH</name>
<reference evidence="10 11" key="1">
    <citation type="submission" date="2018-01" db="EMBL/GenBank/DDBJ databases">
        <title>Comparison of the Chinese Bamboo Partridge and Red Junglefowl genome sequences highlights the importance of demography in genome evolution.</title>
        <authorList>
            <person name="Tiley G.P."/>
            <person name="Kimball R.T."/>
            <person name="Braun E.L."/>
            <person name="Burleigh J.G."/>
        </authorList>
    </citation>
    <scope>NUCLEOTIDE SEQUENCE [LARGE SCALE GENOMIC DNA]</scope>
    <source>
        <strain evidence="10">RTK389</strain>
        <tissue evidence="10">Blood</tissue>
    </source>
</reference>